<dbReference type="SUPFAM" id="SSF56436">
    <property type="entry name" value="C-type lectin-like"/>
    <property type="match status" value="1"/>
</dbReference>
<dbReference type="InterPro" id="IPR005532">
    <property type="entry name" value="SUMF_dom"/>
</dbReference>
<gene>
    <name evidence="3" type="ORF">FD145_667</name>
</gene>
<dbReference type="InterPro" id="IPR016187">
    <property type="entry name" value="CTDL_fold"/>
</dbReference>
<name>A0A833P039_UNCSA</name>
<comment type="caution">
    <text evidence="3">The sequence shown here is derived from an EMBL/GenBank/DDBJ whole genome shotgun (WGS) entry which is preliminary data.</text>
</comment>
<feature type="chain" id="PRO_5033003751" description="Sulfatase-modifying factor enzyme-like domain-containing protein" evidence="1">
    <location>
        <begin position="25"/>
        <end position="509"/>
    </location>
</feature>
<dbReference type="PANTHER" id="PTHR23150:SF19">
    <property type="entry name" value="FORMYLGLYCINE-GENERATING ENZYME"/>
    <property type="match status" value="1"/>
</dbReference>
<keyword evidence="1" id="KW-0732">Signal</keyword>
<dbReference type="Proteomes" id="UP000488506">
    <property type="component" value="Unassembled WGS sequence"/>
</dbReference>
<organism evidence="3 4">
    <name type="scientific">Candidatus Saganbacteria bacterium</name>
    <dbReference type="NCBI Taxonomy" id="2575572"/>
    <lineage>
        <taxon>Bacteria</taxon>
        <taxon>Bacillati</taxon>
        <taxon>Saganbacteria</taxon>
    </lineage>
</organism>
<accession>A0A833P039</accession>
<proteinExistence type="predicted"/>
<feature type="domain" description="Sulfatase-modifying factor enzyme-like" evidence="2">
    <location>
        <begin position="236"/>
        <end position="355"/>
    </location>
</feature>
<dbReference type="GO" id="GO:0120147">
    <property type="term" value="F:formylglycine-generating oxidase activity"/>
    <property type="evidence" value="ECO:0007669"/>
    <property type="project" value="TreeGrafter"/>
</dbReference>
<evidence type="ECO:0000259" key="2">
    <source>
        <dbReference type="Pfam" id="PF03781"/>
    </source>
</evidence>
<feature type="signal peptide" evidence="1">
    <location>
        <begin position="1"/>
        <end position="24"/>
    </location>
</feature>
<dbReference type="Pfam" id="PF03781">
    <property type="entry name" value="FGE-sulfatase"/>
    <property type="match status" value="1"/>
</dbReference>
<evidence type="ECO:0000313" key="4">
    <source>
        <dbReference type="Proteomes" id="UP000488506"/>
    </source>
</evidence>
<dbReference type="AlphaFoldDB" id="A0A833P039"/>
<evidence type="ECO:0000256" key="1">
    <source>
        <dbReference type="SAM" id="SignalP"/>
    </source>
</evidence>
<dbReference type="Gene3D" id="3.90.1580.10">
    <property type="entry name" value="paralog of FGE (formylglycine-generating enzyme)"/>
    <property type="match status" value="1"/>
</dbReference>
<evidence type="ECO:0000313" key="3">
    <source>
        <dbReference type="EMBL" id="KAF0134442.1"/>
    </source>
</evidence>
<dbReference type="InterPro" id="IPR042095">
    <property type="entry name" value="SUMF_sf"/>
</dbReference>
<dbReference type="InterPro" id="IPR051043">
    <property type="entry name" value="Sulfatase_Mod_Factor_Kinase"/>
</dbReference>
<reference evidence="3 4" key="1">
    <citation type="submission" date="2019-12" db="EMBL/GenBank/DDBJ databases">
        <authorList>
            <person name="Wolfe R."/>
            <person name="Danczak R."/>
            <person name="Wilkins M."/>
        </authorList>
    </citation>
    <scope>NUCLEOTIDE SEQUENCE [LARGE SCALE GENOMIC DNA]</scope>
    <source>
        <strain evidence="3">X2_MaxBin.013</strain>
    </source>
</reference>
<sequence>MYINMRYLICLSICLCLLSLPGFANNLTVQNVTLINKNATSHTYDIRFDVSWDNSWYISGAPTLTANWDAAWLFAKYSTYTGGAWSAWTHCKLLNTGYTAPSGSQMSFGTDGTNFTGAFIYRDSANTGTVNWTNAAIRWDYGTDGVSDATPVKIKLFGIEMVYIPEGTFNLNSAASASMYNEFFSSGGSITQITSENALDEASIRWAKDSTQGGQGNDNGSSYGSDALGASYPKGYNDFYTMKYEISQGQYADFLNMLTSAQASTRYPNYNGNTRHTISGTWPNYSASRPDRVCNFISWVDVTAYADWASLRPMTELEFEKICRGGQSVVTNEYPWGVNSIVADASLSINGAEDGTETIDTDVSLGAANYGSNTFSGGDGGTGPLRCGIFAKSDTTKITAGAGYYGVLEMAGSVYERGVTVAKMDHTASGGATTEAGLFDGSHGNGALDSSGNPDVSTWPGTDALGAGFFGGCFSSTAYIRTSDRTARGLTHNSRAASSYGGRCARTAP</sequence>
<dbReference type="PANTHER" id="PTHR23150">
    <property type="entry name" value="SULFATASE MODIFYING FACTOR 1, 2"/>
    <property type="match status" value="1"/>
</dbReference>
<protein>
    <recommendedName>
        <fullName evidence="2">Sulfatase-modifying factor enzyme-like domain-containing protein</fullName>
    </recommendedName>
</protein>
<dbReference type="EMBL" id="WPAF01000008">
    <property type="protein sequence ID" value="KAF0134442.1"/>
    <property type="molecule type" value="Genomic_DNA"/>
</dbReference>